<keyword evidence="2" id="KW-1185">Reference proteome</keyword>
<sequence>MSAVQLILRRCYATKGPKSPERIVSSFSSIRSRLGKGEKIVEAPAQVLPVAAAVARRTSTPMAVRIRRIKANRDQVKAGLTASEEDTYGRLRNQTDDEKLNSPTLWAKTMHERRARIRGLKE</sequence>
<gene>
    <name evidence="1" type="ORF">ACOLOM_LOCUS13197</name>
</gene>
<dbReference type="EMBL" id="CAJVPT010058900">
    <property type="protein sequence ID" value="CAG8761062.1"/>
    <property type="molecule type" value="Genomic_DNA"/>
</dbReference>
<proteinExistence type="predicted"/>
<feature type="non-terminal residue" evidence="1">
    <location>
        <position position="122"/>
    </location>
</feature>
<dbReference type="Proteomes" id="UP000789525">
    <property type="component" value="Unassembled WGS sequence"/>
</dbReference>
<reference evidence="1" key="1">
    <citation type="submission" date="2021-06" db="EMBL/GenBank/DDBJ databases">
        <authorList>
            <person name="Kallberg Y."/>
            <person name="Tangrot J."/>
            <person name="Rosling A."/>
        </authorList>
    </citation>
    <scope>NUCLEOTIDE SEQUENCE</scope>
    <source>
        <strain evidence="1">CL356</strain>
    </source>
</reference>
<accession>A0ACA9QQS6</accession>
<evidence type="ECO:0000313" key="2">
    <source>
        <dbReference type="Proteomes" id="UP000789525"/>
    </source>
</evidence>
<name>A0ACA9QQS6_9GLOM</name>
<comment type="caution">
    <text evidence="1">The sequence shown here is derived from an EMBL/GenBank/DDBJ whole genome shotgun (WGS) entry which is preliminary data.</text>
</comment>
<organism evidence="1 2">
    <name type="scientific">Acaulospora colombiana</name>
    <dbReference type="NCBI Taxonomy" id="27376"/>
    <lineage>
        <taxon>Eukaryota</taxon>
        <taxon>Fungi</taxon>
        <taxon>Fungi incertae sedis</taxon>
        <taxon>Mucoromycota</taxon>
        <taxon>Glomeromycotina</taxon>
        <taxon>Glomeromycetes</taxon>
        <taxon>Diversisporales</taxon>
        <taxon>Acaulosporaceae</taxon>
        <taxon>Acaulospora</taxon>
    </lineage>
</organism>
<evidence type="ECO:0000313" key="1">
    <source>
        <dbReference type="EMBL" id="CAG8761062.1"/>
    </source>
</evidence>
<protein>
    <submittedName>
        <fullName evidence="1">11678_t:CDS:1</fullName>
    </submittedName>
</protein>